<gene>
    <name evidence="4" type="ORF">ATK86_4328</name>
</gene>
<dbReference type="PANTHER" id="PTHR42716:SF2">
    <property type="entry name" value="L-ASPARTATE OXIDASE, CHLOROPLASTIC"/>
    <property type="match status" value="1"/>
</dbReference>
<dbReference type="PANTHER" id="PTHR42716">
    <property type="entry name" value="L-ASPARTATE OXIDASE"/>
    <property type="match status" value="1"/>
</dbReference>
<dbReference type="InterPro" id="IPR005288">
    <property type="entry name" value="NadB"/>
</dbReference>
<dbReference type="InterPro" id="IPR015939">
    <property type="entry name" value="Fum_Rdtase/Succ_DH_flav-like_C"/>
</dbReference>
<evidence type="ECO:0000313" key="5">
    <source>
        <dbReference type="Proteomes" id="UP000233766"/>
    </source>
</evidence>
<evidence type="ECO:0000313" key="4">
    <source>
        <dbReference type="EMBL" id="PKV79912.1"/>
    </source>
</evidence>
<dbReference type="PRINTS" id="PR00469">
    <property type="entry name" value="PNDRDTASEII"/>
</dbReference>
<evidence type="ECO:0000259" key="3">
    <source>
        <dbReference type="Pfam" id="PF02910"/>
    </source>
</evidence>
<dbReference type="InterPro" id="IPR036188">
    <property type="entry name" value="FAD/NAD-bd_sf"/>
</dbReference>
<keyword evidence="5" id="KW-1185">Reference proteome</keyword>
<dbReference type="Pfam" id="PF02910">
    <property type="entry name" value="Succ_DH_flav_C"/>
    <property type="match status" value="1"/>
</dbReference>
<dbReference type="Gene3D" id="1.20.58.100">
    <property type="entry name" value="Fumarate reductase/succinate dehydrogenase flavoprotein-like, C-terminal domain"/>
    <property type="match status" value="1"/>
</dbReference>
<proteinExistence type="predicted"/>
<keyword evidence="2" id="KW-0274">FAD</keyword>
<accession>A0A2N3VE57</accession>
<dbReference type="Pfam" id="PF12831">
    <property type="entry name" value="FAD_oxidored"/>
    <property type="match status" value="1"/>
</dbReference>
<dbReference type="SUPFAM" id="SSF51905">
    <property type="entry name" value="FAD/NAD(P)-binding domain"/>
    <property type="match status" value="1"/>
</dbReference>
<dbReference type="AlphaFoldDB" id="A0A2N3VE57"/>
<dbReference type="PRINTS" id="PR00368">
    <property type="entry name" value="FADPNR"/>
</dbReference>
<sequence length="518" mass="53582">MTSIETDVLILGGGPAGLWAAVSAAAAGARVVLVDKSRCGSSGPTVYGTTVLWDIPPGPGRAEAVETVFAAGGGLGDRAWLHRVIDETHRRLLTWSGTRHRVPDPDGDPARVHFDGASYLRRLRRGALEAGVRILDHHPALQLLVDPAGTVAGAAGVQRHNKFRPWTIRAGAVVVATGGCAFLSGGAGTEVSTGEGLLMAAEAGAELCGMEFSSAYGLAPVLARVHPHPAVAPGLAVHFAALYDESGAELPDRYPAALTAIADGRRVFAALSEVPDTVRHWLSRHGAVDAAGRLPVRAVLEGTIRGAGGLALADQDCSTTIHGLFGAGDVTGRQIVTGAAGARGGLNGAWALASGSWAGQGAAVFAAANERASSARPVPGAGLGPLAHIDPRSVVGLVQEHTLPLRRSYRRSAGSLGDSIAELDAMWPGAQFELGGLGVGQLRARQAAALLAVARWAGYSALVRTESRGIHRRIDHPAADSDWLVRLRCGGLDEVWVRREQWPEPLGGELTAATPATV</sequence>
<dbReference type="EMBL" id="PJMW01000002">
    <property type="protein sequence ID" value="PKV79912.1"/>
    <property type="molecule type" value="Genomic_DNA"/>
</dbReference>
<protein>
    <submittedName>
        <fullName evidence="4">Succinate dehydrogenase/fumarate reductase flavoprotein subunit</fullName>
    </submittedName>
</protein>
<evidence type="ECO:0000256" key="2">
    <source>
        <dbReference type="ARBA" id="ARBA00022827"/>
    </source>
</evidence>
<dbReference type="SUPFAM" id="SSF46977">
    <property type="entry name" value="Succinate dehydrogenase/fumarate reductase flavoprotein C-terminal domain"/>
    <property type="match status" value="1"/>
</dbReference>
<dbReference type="Gene3D" id="3.50.50.60">
    <property type="entry name" value="FAD/NAD(P)-binding domain"/>
    <property type="match status" value="1"/>
</dbReference>
<dbReference type="OrthoDB" id="9805351at2"/>
<comment type="cofactor">
    <cofactor evidence="1">
        <name>FAD</name>
        <dbReference type="ChEBI" id="CHEBI:57692"/>
    </cofactor>
</comment>
<organism evidence="4 5">
    <name type="scientific">Nocardia fluminea</name>
    <dbReference type="NCBI Taxonomy" id="134984"/>
    <lineage>
        <taxon>Bacteria</taxon>
        <taxon>Bacillati</taxon>
        <taxon>Actinomycetota</taxon>
        <taxon>Actinomycetes</taxon>
        <taxon>Mycobacteriales</taxon>
        <taxon>Nocardiaceae</taxon>
        <taxon>Nocardia</taxon>
    </lineage>
</organism>
<dbReference type="GO" id="GO:0034628">
    <property type="term" value="P:'de novo' NAD+ biosynthetic process from L-aspartate"/>
    <property type="evidence" value="ECO:0007669"/>
    <property type="project" value="TreeGrafter"/>
</dbReference>
<evidence type="ECO:0000256" key="1">
    <source>
        <dbReference type="ARBA" id="ARBA00001974"/>
    </source>
</evidence>
<dbReference type="RefSeq" id="WP_101465961.1">
    <property type="nucleotide sequence ID" value="NZ_PJMW01000002.1"/>
</dbReference>
<keyword evidence="2" id="KW-0285">Flavoprotein</keyword>
<reference evidence="4 5" key="1">
    <citation type="submission" date="2017-12" db="EMBL/GenBank/DDBJ databases">
        <title>Sequencing the genomes of 1000 Actinobacteria strains.</title>
        <authorList>
            <person name="Klenk H.-P."/>
        </authorList>
    </citation>
    <scope>NUCLEOTIDE SEQUENCE [LARGE SCALE GENOMIC DNA]</scope>
    <source>
        <strain evidence="4 5">DSM 44489</strain>
    </source>
</reference>
<comment type="caution">
    <text evidence="4">The sequence shown here is derived from an EMBL/GenBank/DDBJ whole genome shotgun (WGS) entry which is preliminary data.</text>
</comment>
<feature type="domain" description="Fumarate reductase/succinate dehydrogenase flavoprotein-like C-terminal" evidence="3">
    <location>
        <begin position="443"/>
        <end position="484"/>
    </location>
</feature>
<name>A0A2N3VE57_9NOCA</name>
<dbReference type="InterPro" id="IPR037099">
    <property type="entry name" value="Fum_R/Succ_DH_flav-like_C_sf"/>
</dbReference>
<dbReference type="Proteomes" id="UP000233766">
    <property type="component" value="Unassembled WGS sequence"/>
</dbReference>
<dbReference type="GO" id="GO:0008734">
    <property type="term" value="F:L-aspartate oxidase activity"/>
    <property type="evidence" value="ECO:0007669"/>
    <property type="project" value="InterPro"/>
</dbReference>